<proteinExistence type="predicted"/>
<protein>
    <submittedName>
        <fullName evidence="1">Uncharacterized protein</fullName>
    </submittedName>
</protein>
<evidence type="ECO:0000313" key="2">
    <source>
        <dbReference type="Proteomes" id="UP001140949"/>
    </source>
</evidence>
<name>A0AAX6FJQ7_IRIPA</name>
<sequence>MFSGAGRLDPHLAAPAARWNIPPPFDAAAVPSPTNASPCGVPEVDPCPLPPLPALPSSSDASTVAEARSVLALTYCGGNRRRPFPFATPYALPYATPGSLLSDDPPQIRR</sequence>
<reference evidence="1" key="1">
    <citation type="journal article" date="2023" name="GigaByte">
        <title>Genome assembly of the bearded iris, Iris pallida Lam.</title>
        <authorList>
            <person name="Bruccoleri R.E."/>
            <person name="Oakeley E.J."/>
            <person name="Faust A.M.E."/>
            <person name="Altorfer M."/>
            <person name="Dessus-Babus S."/>
            <person name="Burckhardt D."/>
            <person name="Oertli M."/>
            <person name="Naumann U."/>
            <person name="Petersen F."/>
            <person name="Wong J."/>
        </authorList>
    </citation>
    <scope>NUCLEOTIDE SEQUENCE</scope>
    <source>
        <strain evidence="1">GSM-AAB239-AS_SAM_17_03QT</strain>
    </source>
</reference>
<dbReference type="EMBL" id="JANAVB010028395">
    <property type="protein sequence ID" value="KAJ6816245.1"/>
    <property type="molecule type" value="Genomic_DNA"/>
</dbReference>
<gene>
    <name evidence="1" type="ORF">M6B38_418265</name>
</gene>
<accession>A0AAX6FJQ7</accession>
<dbReference type="AlphaFoldDB" id="A0AAX6FJQ7"/>
<reference evidence="1" key="2">
    <citation type="submission" date="2023-04" db="EMBL/GenBank/DDBJ databases">
        <authorList>
            <person name="Bruccoleri R.E."/>
            <person name="Oakeley E.J."/>
            <person name="Faust A.-M."/>
            <person name="Dessus-Babus S."/>
            <person name="Altorfer M."/>
            <person name="Burckhardt D."/>
            <person name="Oertli M."/>
            <person name="Naumann U."/>
            <person name="Petersen F."/>
            <person name="Wong J."/>
        </authorList>
    </citation>
    <scope>NUCLEOTIDE SEQUENCE</scope>
    <source>
        <strain evidence="1">GSM-AAB239-AS_SAM_17_03QT</strain>
        <tissue evidence="1">Leaf</tissue>
    </source>
</reference>
<evidence type="ECO:0000313" key="1">
    <source>
        <dbReference type="EMBL" id="KAJ6816245.1"/>
    </source>
</evidence>
<keyword evidence="2" id="KW-1185">Reference proteome</keyword>
<organism evidence="1 2">
    <name type="scientific">Iris pallida</name>
    <name type="common">Sweet iris</name>
    <dbReference type="NCBI Taxonomy" id="29817"/>
    <lineage>
        <taxon>Eukaryota</taxon>
        <taxon>Viridiplantae</taxon>
        <taxon>Streptophyta</taxon>
        <taxon>Embryophyta</taxon>
        <taxon>Tracheophyta</taxon>
        <taxon>Spermatophyta</taxon>
        <taxon>Magnoliopsida</taxon>
        <taxon>Liliopsida</taxon>
        <taxon>Asparagales</taxon>
        <taxon>Iridaceae</taxon>
        <taxon>Iridoideae</taxon>
        <taxon>Irideae</taxon>
        <taxon>Iris</taxon>
    </lineage>
</organism>
<dbReference type="Proteomes" id="UP001140949">
    <property type="component" value="Unassembled WGS sequence"/>
</dbReference>
<comment type="caution">
    <text evidence="1">The sequence shown here is derived from an EMBL/GenBank/DDBJ whole genome shotgun (WGS) entry which is preliminary data.</text>
</comment>